<reference evidence="4 5" key="1">
    <citation type="journal article" date="2012" name="Front. Microbiol.">
        <title>Redundancy and modularity in membrane-associated dissimilatory nitrate reduction in Bacillus.</title>
        <authorList>
            <person name="Heylen K."/>
            <person name="Keltjens J."/>
        </authorList>
    </citation>
    <scope>NUCLEOTIDE SEQUENCE [LARGE SCALE GENOMIC DNA]</scope>
    <source>
        <strain evidence="4 5">LMG 9581</strain>
    </source>
</reference>
<dbReference type="GO" id="GO:0016836">
    <property type="term" value="F:hydro-lyase activity"/>
    <property type="evidence" value="ECO:0007669"/>
    <property type="project" value="UniProtKB-ARBA"/>
</dbReference>
<dbReference type="PATRIC" id="fig|1131731.3.peg.3786"/>
<dbReference type="InterPro" id="IPR001753">
    <property type="entry name" value="Enoyl-CoA_hydra/iso"/>
</dbReference>
<dbReference type="PANTHER" id="PTHR11941">
    <property type="entry name" value="ENOYL-COA HYDRATASE-RELATED"/>
    <property type="match status" value="1"/>
</dbReference>
<evidence type="ECO:0000256" key="1">
    <source>
        <dbReference type="ARBA" id="ARBA00005254"/>
    </source>
</evidence>
<keyword evidence="2" id="KW-0456">Lyase</keyword>
<evidence type="ECO:0000256" key="3">
    <source>
        <dbReference type="RuleBase" id="RU003707"/>
    </source>
</evidence>
<dbReference type="Proteomes" id="UP000006315">
    <property type="component" value="Unassembled WGS sequence"/>
</dbReference>
<accession>K6CSR2</accession>
<dbReference type="InterPro" id="IPR014748">
    <property type="entry name" value="Enoyl-CoA_hydra_C"/>
</dbReference>
<evidence type="ECO:0000256" key="2">
    <source>
        <dbReference type="ARBA" id="ARBA00023239"/>
    </source>
</evidence>
<dbReference type="Gene3D" id="1.10.12.10">
    <property type="entry name" value="Lyase 2-enoyl-coa Hydratase, Chain A, domain 2"/>
    <property type="match status" value="1"/>
</dbReference>
<dbReference type="Pfam" id="PF00378">
    <property type="entry name" value="ECH_1"/>
    <property type="match status" value="1"/>
</dbReference>
<dbReference type="FunFam" id="3.90.226.10:FF:000009">
    <property type="entry name" value="Carnitinyl-CoA dehydratase"/>
    <property type="match status" value="1"/>
</dbReference>
<dbReference type="InterPro" id="IPR018376">
    <property type="entry name" value="Enoyl-CoA_hyd/isom_CS"/>
</dbReference>
<dbReference type="Gene3D" id="3.90.226.10">
    <property type="entry name" value="2-enoyl-CoA Hydratase, Chain A, domain 1"/>
    <property type="match status" value="1"/>
</dbReference>
<keyword evidence="5" id="KW-1185">Reference proteome</keyword>
<evidence type="ECO:0000313" key="5">
    <source>
        <dbReference type="Proteomes" id="UP000006315"/>
    </source>
</evidence>
<gene>
    <name evidence="4" type="ORF">BAZO_18556</name>
</gene>
<dbReference type="EMBL" id="AJLR01000147">
    <property type="protein sequence ID" value="EKN63282.1"/>
    <property type="molecule type" value="Genomic_DNA"/>
</dbReference>
<dbReference type="RefSeq" id="WP_003332915.1">
    <property type="nucleotide sequence ID" value="NZ_AJLR01000147.1"/>
</dbReference>
<comment type="similarity">
    <text evidence="1 3">Belongs to the enoyl-CoA hydratase/isomerase family.</text>
</comment>
<dbReference type="STRING" id="1131731.BAZO_18556"/>
<dbReference type="FunFam" id="1.10.12.10:FF:000001">
    <property type="entry name" value="Probable enoyl-CoA hydratase, mitochondrial"/>
    <property type="match status" value="1"/>
</dbReference>
<name>K6CSR2_SCHAZ</name>
<protein>
    <submittedName>
        <fullName evidence="4">3-hydroxybutyryl-CoA dehydratase</fullName>
    </submittedName>
</protein>
<proteinExistence type="inferred from homology"/>
<organism evidence="4 5">
    <name type="scientific">Schinkia azotoformans LMG 9581</name>
    <dbReference type="NCBI Taxonomy" id="1131731"/>
    <lineage>
        <taxon>Bacteria</taxon>
        <taxon>Bacillati</taxon>
        <taxon>Bacillota</taxon>
        <taxon>Bacilli</taxon>
        <taxon>Bacillales</taxon>
        <taxon>Bacillaceae</taxon>
        <taxon>Calidifontibacillus/Schinkia group</taxon>
        <taxon>Schinkia</taxon>
    </lineage>
</organism>
<comment type="caution">
    <text evidence="4">The sequence shown here is derived from an EMBL/GenBank/DDBJ whole genome shotgun (WGS) entry which is preliminary data.</text>
</comment>
<dbReference type="GO" id="GO:0006635">
    <property type="term" value="P:fatty acid beta-oxidation"/>
    <property type="evidence" value="ECO:0007669"/>
    <property type="project" value="TreeGrafter"/>
</dbReference>
<dbReference type="AlphaFoldDB" id="K6CSR2"/>
<dbReference type="SUPFAM" id="SSF52096">
    <property type="entry name" value="ClpP/crotonase"/>
    <property type="match status" value="1"/>
</dbReference>
<dbReference type="CDD" id="cd06558">
    <property type="entry name" value="crotonase-like"/>
    <property type="match status" value="1"/>
</dbReference>
<dbReference type="InterPro" id="IPR029045">
    <property type="entry name" value="ClpP/crotonase-like_dom_sf"/>
</dbReference>
<dbReference type="PROSITE" id="PS00166">
    <property type="entry name" value="ENOYL_COA_HYDRATASE"/>
    <property type="match status" value="1"/>
</dbReference>
<evidence type="ECO:0000313" key="4">
    <source>
        <dbReference type="EMBL" id="EKN63282.1"/>
    </source>
</evidence>
<dbReference type="PANTHER" id="PTHR11941:SF54">
    <property type="entry name" value="ENOYL-COA HYDRATASE, MITOCHONDRIAL"/>
    <property type="match status" value="1"/>
</dbReference>
<sequence>MSKIHLRTEDRIAFITIDAPPVNALNEEVLHQLSITLDDIINSEIDVVIISGAGDKAFVAGADIREFSTLNKETGEELCKRGQSIFTKIERLPQPVIAAIDGFALGGGFELALACDFRIASSRSTFGFPEVKLGILPGYGGTQRLARLIGIGKAKQIIFSGEFFAAEEAFKFGLIEEITDESPIEKAKDWAEKIKQRGPLAVEFAKKAINTGIDLPLEEGLEWEARFFGELCETADKNEGVTAFLEKRQPKFLKR</sequence>